<organism evidence="2 3">
    <name type="scientific">Acinetobacter boissieri</name>
    <dbReference type="NCBI Taxonomy" id="1219383"/>
    <lineage>
        <taxon>Bacteria</taxon>
        <taxon>Pseudomonadati</taxon>
        <taxon>Pseudomonadota</taxon>
        <taxon>Gammaproteobacteria</taxon>
        <taxon>Moraxellales</taxon>
        <taxon>Moraxellaceae</taxon>
        <taxon>Acinetobacter</taxon>
    </lineage>
</organism>
<accession>A0A1G6IAS3</accession>
<evidence type="ECO:0000313" key="2">
    <source>
        <dbReference type="EMBL" id="SDC03530.1"/>
    </source>
</evidence>
<dbReference type="Proteomes" id="UP000242501">
    <property type="component" value="Unassembled WGS sequence"/>
</dbReference>
<dbReference type="STRING" id="1219383.SAMN05421733_10830"/>
<feature type="signal peptide" evidence="1">
    <location>
        <begin position="1"/>
        <end position="21"/>
    </location>
</feature>
<sequence length="142" mass="15232">MKKAFLALTASSLVLMLSACQTTPQTYNGHTGYQIEQRSAQSAIISYTLAAKANANTNSSKLQSACKKVLGGQQNYKIDILSNSEMINPANNPSAYGIGIGQSKTSFELAQINNGTDQSSAARTAMNTHPQILNVIRYRCTP</sequence>
<evidence type="ECO:0000313" key="3">
    <source>
        <dbReference type="Proteomes" id="UP000242501"/>
    </source>
</evidence>
<reference evidence="3" key="1">
    <citation type="submission" date="2016-09" db="EMBL/GenBank/DDBJ databases">
        <authorList>
            <person name="Varghese N."/>
            <person name="Submissions S."/>
        </authorList>
    </citation>
    <scope>NUCLEOTIDE SEQUENCE [LARGE SCALE GENOMIC DNA]</scope>
    <source>
        <strain evidence="3">ANC 4422</strain>
    </source>
</reference>
<evidence type="ECO:0000256" key="1">
    <source>
        <dbReference type="SAM" id="SignalP"/>
    </source>
</evidence>
<dbReference type="OrthoDB" id="6710943at2"/>
<feature type="chain" id="PRO_5017343468" description="Lipoprotein" evidence="1">
    <location>
        <begin position="22"/>
        <end position="142"/>
    </location>
</feature>
<keyword evidence="3" id="KW-1185">Reference proteome</keyword>
<dbReference type="PROSITE" id="PS51257">
    <property type="entry name" value="PROKAR_LIPOPROTEIN"/>
    <property type="match status" value="1"/>
</dbReference>
<proteinExistence type="predicted"/>
<dbReference type="AlphaFoldDB" id="A0A1G6IAS3"/>
<protein>
    <recommendedName>
        <fullName evidence="4">Lipoprotein</fullName>
    </recommendedName>
</protein>
<name>A0A1G6IAS3_9GAMM</name>
<dbReference type="EMBL" id="FMYL01000008">
    <property type="protein sequence ID" value="SDC03530.1"/>
    <property type="molecule type" value="Genomic_DNA"/>
</dbReference>
<keyword evidence="1" id="KW-0732">Signal</keyword>
<gene>
    <name evidence="2" type="ORF">SAMN05421733_10830</name>
</gene>
<dbReference type="RefSeq" id="WP_092748826.1">
    <property type="nucleotide sequence ID" value="NZ_FMYL01000008.1"/>
</dbReference>
<evidence type="ECO:0008006" key="4">
    <source>
        <dbReference type="Google" id="ProtNLM"/>
    </source>
</evidence>